<organism evidence="2 3">
    <name type="scientific">Diversispora epigaea</name>
    <dbReference type="NCBI Taxonomy" id="1348612"/>
    <lineage>
        <taxon>Eukaryota</taxon>
        <taxon>Fungi</taxon>
        <taxon>Fungi incertae sedis</taxon>
        <taxon>Mucoromycota</taxon>
        <taxon>Glomeromycotina</taxon>
        <taxon>Glomeromycetes</taxon>
        <taxon>Diversisporales</taxon>
        <taxon>Diversisporaceae</taxon>
        <taxon>Diversispora</taxon>
    </lineage>
</organism>
<accession>A0A397I2L2</accession>
<dbReference type="EMBL" id="PQFF01000277">
    <property type="protein sequence ID" value="RHZ67080.1"/>
    <property type="molecule type" value="Genomic_DNA"/>
</dbReference>
<reference evidence="2 3" key="1">
    <citation type="submission" date="2018-08" db="EMBL/GenBank/DDBJ databases">
        <title>Genome and evolution of the arbuscular mycorrhizal fungus Diversispora epigaea (formerly Glomus versiforme) and its bacterial endosymbionts.</title>
        <authorList>
            <person name="Sun X."/>
            <person name="Fei Z."/>
            <person name="Harrison M."/>
        </authorList>
    </citation>
    <scope>NUCLEOTIDE SEQUENCE [LARGE SCALE GENOMIC DNA]</scope>
    <source>
        <strain evidence="2 3">IT104</strain>
    </source>
</reference>
<dbReference type="Proteomes" id="UP000266861">
    <property type="component" value="Unassembled WGS sequence"/>
</dbReference>
<evidence type="ECO:0000313" key="2">
    <source>
        <dbReference type="EMBL" id="RHZ67080.1"/>
    </source>
</evidence>
<feature type="region of interest" description="Disordered" evidence="1">
    <location>
        <begin position="28"/>
        <end position="62"/>
    </location>
</feature>
<evidence type="ECO:0000256" key="1">
    <source>
        <dbReference type="SAM" id="MobiDB-lite"/>
    </source>
</evidence>
<evidence type="ECO:0000313" key="3">
    <source>
        <dbReference type="Proteomes" id="UP000266861"/>
    </source>
</evidence>
<dbReference type="OrthoDB" id="2338947at2759"/>
<proteinExistence type="predicted"/>
<keyword evidence="3" id="KW-1185">Reference proteome</keyword>
<gene>
    <name evidence="2" type="ORF">Glove_303g159</name>
</gene>
<name>A0A397I2L2_9GLOM</name>
<protein>
    <submittedName>
        <fullName evidence="2">Uncharacterized protein</fullName>
    </submittedName>
</protein>
<sequence length="109" mass="12660">MSLKFLKEKLCEIFTFPEGTEEEHISISRAVGDKKKPKCRKSKSDDTSLSSQNETTNDEASERKNFYFSSDKDLLSIIWNTGGFRMNLEIILKNHFHRIIFKGRKNSLV</sequence>
<comment type="caution">
    <text evidence="2">The sequence shown here is derived from an EMBL/GenBank/DDBJ whole genome shotgun (WGS) entry which is preliminary data.</text>
</comment>
<dbReference type="AlphaFoldDB" id="A0A397I2L2"/>